<evidence type="ECO:0000256" key="3">
    <source>
        <dbReference type="ARBA" id="ARBA00022722"/>
    </source>
</evidence>
<reference evidence="8" key="2">
    <citation type="journal article" name="BMC Genomics">
        <title>New genome assemblies reveal patterns of domestication and adaptation across Brettanomyces (Dekkera) species.</title>
        <authorList>
            <person name="Roach M.J."/>
            <person name="Borneman A.R."/>
        </authorList>
    </citation>
    <scope>NUCLEOTIDE SEQUENCE</scope>
    <source>
        <strain evidence="8">UCD 2041</strain>
    </source>
</reference>
<dbReference type="RefSeq" id="XP_041136632.1">
    <property type="nucleotide sequence ID" value="XM_041283280.1"/>
</dbReference>
<evidence type="ECO:0000259" key="7">
    <source>
        <dbReference type="SMART" id="SM00479"/>
    </source>
</evidence>
<dbReference type="InterPro" id="IPR036397">
    <property type="entry name" value="RNaseH_sf"/>
</dbReference>
<dbReference type="Proteomes" id="UP000663131">
    <property type="component" value="Chromosome 7"/>
</dbReference>
<dbReference type="PANTHER" id="PTHR12801:SF115">
    <property type="entry name" value="FI18136P1-RELATED"/>
    <property type="match status" value="1"/>
</dbReference>
<keyword evidence="4" id="KW-0378">Hydrolase</keyword>
<dbReference type="Gene3D" id="3.30.420.10">
    <property type="entry name" value="Ribonuclease H-like superfamily/Ribonuclease H"/>
    <property type="match status" value="1"/>
</dbReference>
<keyword evidence="5" id="KW-0269">Exonuclease</keyword>
<sequence length="486" mass="56272">MLHIQTIMLPLDSNPEQINTTVFSYSQSVDFRDSFDILDLSHYYMSSNKKIFPAPVLPYAPVRQDERQHYLNLLLQQYLKSLAKNKQDERSDHTKIAAEIVKREHDVCKRSRSRMEYMSTVKRLMYNLLKYGAFDKDKVAKDRRQRQKIVTSKCNQLGIPDDDELYKRLEKLCISKSKLDASQYVTEVPQEIDDAEVPDFIECEHCHSKFSIHDQFDKKFATDDRGCLIGPSVCHFHPGKIQFVTDSNLLGGRIVRNRSYRTSFYSCCHESLDESSGCCTNAAHVFKFKDKRFLNWAKPFKTISQLRKELNIRNSEPTQQLRRSKIKAIGIDCEMCFTDLGFELMKVSAVDFRTLKPILNNLVVPEGDKVVDLNTHVQGLTVSDLNTLTFDQVMVRLAQLTDEDTIVIGHGLENDLNVLRLIYPRIVDTAILFSENQIDPMRKDPLKKLAWKYLSKNVQMNEHDPLEDAILPVQITKKVLCSKKYE</sequence>
<dbReference type="AlphaFoldDB" id="A0A871R2V5"/>
<dbReference type="SUPFAM" id="SSF53098">
    <property type="entry name" value="Ribonuclease H-like"/>
    <property type="match status" value="1"/>
</dbReference>
<proteinExistence type="inferred from homology"/>
<dbReference type="InterPro" id="IPR047021">
    <property type="entry name" value="REXO1/3/4-like"/>
</dbReference>
<dbReference type="GeneID" id="64576714"/>
<comment type="similarity">
    <text evidence="2">Belongs to the REXO1/REXO3 family.</text>
</comment>
<dbReference type="GO" id="GO:0004527">
    <property type="term" value="F:exonuclease activity"/>
    <property type="evidence" value="ECO:0007669"/>
    <property type="project" value="UniProtKB-KW"/>
</dbReference>
<name>A0A871R2V5_DEKBR</name>
<dbReference type="SMART" id="SM00479">
    <property type="entry name" value="EXOIII"/>
    <property type="match status" value="1"/>
</dbReference>
<dbReference type="KEGG" id="bbrx:BRETT_004791"/>
<dbReference type="GO" id="GO:0003676">
    <property type="term" value="F:nucleic acid binding"/>
    <property type="evidence" value="ECO:0007669"/>
    <property type="project" value="InterPro"/>
</dbReference>
<dbReference type="InterPro" id="IPR012337">
    <property type="entry name" value="RNaseH-like_sf"/>
</dbReference>
<keyword evidence="6" id="KW-0539">Nucleus</keyword>
<dbReference type="PANTHER" id="PTHR12801">
    <property type="entry name" value="RNA EXONUCLEASE REXO1 / RECO3 FAMILY MEMBER-RELATED"/>
    <property type="match status" value="1"/>
</dbReference>
<protein>
    <recommendedName>
        <fullName evidence="7">Exonuclease domain-containing protein</fullName>
    </recommendedName>
</protein>
<accession>A0A871R2V5</accession>
<comment type="subcellular location">
    <subcellularLocation>
        <location evidence="1">Nucleus</location>
    </subcellularLocation>
</comment>
<evidence type="ECO:0000256" key="1">
    <source>
        <dbReference type="ARBA" id="ARBA00004123"/>
    </source>
</evidence>
<dbReference type="EMBL" id="CP063135">
    <property type="protein sequence ID" value="QOU20139.1"/>
    <property type="molecule type" value="Genomic_DNA"/>
</dbReference>
<dbReference type="GO" id="GO:0005634">
    <property type="term" value="C:nucleus"/>
    <property type="evidence" value="ECO:0007669"/>
    <property type="project" value="UniProtKB-SubCell"/>
</dbReference>
<dbReference type="OrthoDB" id="3996471at2759"/>
<gene>
    <name evidence="8" type="ORF">BRETT_004791</name>
</gene>
<evidence type="ECO:0000313" key="9">
    <source>
        <dbReference type="Proteomes" id="UP000663131"/>
    </source>
</evidence>
<evidence type="ECO:0000256" key="2">
    <source>
        <dbReference type="ARBA" id="ARBA00006357"/>
    </source>
</evidence>
<evidence type="ECO:0000256" key="5">
    <source>
        <dbReference type="ARBA" id="ARBA00022839"/>
    </source>
</evidence>
<dbReference type="InterPro" id="IPR013520">
    <property type="entry name" value="Ribonucl_H"/>
</dbReference>
<feature type="domain" description="Exonuclease" evidence="7">
    <location>
        <begin position="327"/>
        <end position="485"/>
    </location>
</feature>
<reference evidence="8" key="1">
    <citation type="submission" date="2020-10" db="EMBL/GenBank/DDBJ databases">
        <authorList>
            <person name="Palmer J.M."/>
        </authorList>
    </citation>
    <scope>NUCLEOTIDE SEQUENCE</scope>
    <source>
        <strain evidence="8">UCD 2041</strain>
    </source>
</reference>
<organism evidence="8 9">
    <name type="scientific">Dekkera bruxellensis</name>
    <name type="common">Brettanomyces custersii</name>
    <dbReference type="NCBI Taxonomy" id="5007"/>
    <lineage>
        <taxon>Eukaryota</taxon>
        <taxon>Fungi</taxon>
        <taxon>Dikarya</taxon>
        <taxon>Ascomycota</taxon>
        <taxon>Saccharomycotina</taxon>
        <taxon>Pichiomycetes</taxon>
        <taxon>Pichiales</taxon>
        <taxon>Pichiaceae</taxon>
        <taxon>Brettanomyces</taxon>
    </lineage>
</organism>
<evidence type="ECO:0000256" key="6">
    <source>
        <dbReference type="ARBA" id="ARBA00023242"/>
    </source>
</evidence>
<evidence type="ECO:0000256" key="4">
    <source>
        <dbReference type="ARBA" id="ARBA00022801"/>
    </source>
</evidence>
<keyword evidence="3" id="KW-0540">Nuclease</keyword>
<evidence type="ECO:0000313" key="8">
    <source>
        <dbReference type="EMBL" id="QOU20139.1"/>
    </source>
</evidence>